<evidence type="ECO:0000313" key="5">
    <source>
        <dbReference type="Proteomes" id="UP001139125"/>
    </source>
</evidence>
<dbReference type="Pfam" id="PF09186">
    <property type="entry name" value="DUF1949"/>
    <property type="match status" value="1"/>
</dbReference>
<comment type="similarity">
    <text evidence="1">Belongs to the IMPACT family.</text>
</comment>
<dbReference type="SUPFAM" id="SSF54211">
    <property type="entry name" value="Ribosomal protein S5 domain 2-like"/>
    <property type="match status" value="1"/>
</dbReference>
<evidence type="ECO:0000259" key="3">
    <source>
        <dbReference type="Pfam" id="PF09186"/>
    </source>
</evidence>
<dbReference type="PANTHER" id="PTHR16301">
    <property type="entry name" value="IMPACT-RELATED"/>
    <property type="match status" value="1"/>
</dbReference>
<reference evidence="4" key="1">
    <citation type="submission" date="2022-06" db="EMBL/GenBank/DDBJ databases">
        <title>Gracilimonas sp. CAU 1638 isolated from sea sediment.</title>
        <authorList>
            <person name="Kim W."/>
        </authorList>
    </citation>
    <scope>NUCLEOTIDE SEQUENCE</scope>
    <source>
        <strain evidence="4">CAU 1638</strain>
    </source>
</reference>
<feature type="domain" description="Impact N-terminal" evidence="2">
    <location>
        <begin position="15"/>
        <end position="120"/>
    </location>
</feature>
<protein>
    <submittedName>
        <fullName evidence="4">IMPACT family protein</fullName>
    </submittedName>
</protein>
<dbReference type="InterPro" id="IPR023582">
    <property type="entry name" value="Impact"/>
</dbReference>
<evidence type="ECO:0000313" key="4">
    <source>
        <dbReference type="EMBL" id="MCP9292328.1"/>
    </source>
</evidence>
<dbReference type="InterPro" id="IPR020569">
    <property type="entry name" value="UPF0029_Impact_CS"/>
</dbReference>
<dbReference type="AlphaFoldDB" id="A0A9X2L4P9"/>
<dbReference type="RefSeq" id="WP_255135210.1">
    <property type="nucleotide sequence ID" value="NZ_JANDBC010000002.1"/>
</dbReference>
<dbReference type="Proteomes" id="UP001139125">
    <property type="component" value="Unassembled WGS sequence"/>
</dbReference>
<dbReference type="InterPro" id="IPR001498">
    <property type="entry name" value="Impact_N"/>
</dbReference>
<feature type="domain" description="UPF0029" evidence="3">
    <location>
        <begin position="136"/>
        <end position="185"/>
    </location>
</feature>
<comment type="caution">
    <text evidence="4">The sequence shown here is derived from an EMBL/GenBank/DDBJ whole genome shotgun (WGS) entry which is preliminary data.</text>
</comment>
<sequence>MFSIKNSIESSFRERGSKFLGFLFSAETEDAFSDQLNSLKSKYPDATHHCYGWRMNPAQPKEFSTDDGEPSGTAGLPILNQLKSFEVINAGIVVVRYYGGTKLGKSGLIEAYGLAARQCLEAASLISIKPVRLYEIQYPYPVENNIQQLINSFGLKVMESEYLEHITLKVACSIETAARFEKELAGMEHLNITFKKLEEHFIAG</sequence>
<proteinExistence type="inferred from homology"/>
<dbReference type="SUPFAM" id="SSF54980">
    <property type="entry name" value="EF-G C-terminal domain-like"/>
    <property type="match status" value="1"/>
</dbReference>
<dbReference type="Gene3D" id="3.30.70.240">
    <property type="match status" value="1"/>
</dbReference>
<dbReference type="InterPro" id="IPR020568">
    <property type="entry name" value="Ribosomal_Su5_D2-typ_SF"/>
</dbReference>
<dbReference type="InterPro" id="IPR015269">
    <property type="entry name" value="UPF0029_Impact_C"/>
</dbReference>
<dbReference type="GO" id="GO:0005737">
    <property type="term" value="C:cytoplasm"/>
    <property type="evidence" value="ECO:0007669"/>
    <property type="project" value="TreeGrafter"/>
</dbReference>
<evidence type="ECO:0000259" key="2">
    <source>
        <dbReference type="Pfam" id="PF01205"/>
    </source>
</evidence>
<dbReference type="EMBL" id="JANDBC010000002">
    <property type="protein sequence ID" value="MCP9292328.1"/>
    <property type="molecule type" value="Genomic_DNA"/>
</dbReference>
<organism evidence="4 5">
    <name type="scientific">Gracilimonas sediminicola</name>
    <dbReference type="NCBI Taxonomy" id="2952158"/>
    <lineage>
        <taxon>Bacteria</taxon>
        <taxon>Pseudomonadati</taxon>
        <taxon>Balneolota</taxon>
        <taxon>Balneolia</taxon>
        <taxon>Balneolales</taxon>
        <taxon>Balneolaceae</taxon>
        <taxon>Gracilimonas</taxon>
    </lineage>
</organism>
<dbReference type="PANTHER" id="PTHR16301:SF20">
    <property type="entry name" value="IMPACT FAMILY MEMBER YIGZ"/>
    <property type="match status" value="1"/>
</dbReference>
<dbReference type="PROSITE" id="PS00910">
    <property type="entry name" value="UPF0029"/>
    <property type="match status" value="1"/>
</dbReference>
<dbReference type="GO" id="GO:0006446">
    <property type="term" value="P:regulation of translational initiation"/>
    <property type="evidence" value="ECO:0007669"/>
    <property type="project" value="TreeGrafter"/>
</dbReference>
<accession>A0A9X2L4P9</accession>
<dbReference type="Gene3D" id="3.30.230.30">
    <property type="entry name" value="Impact, N-terminal domain"/>
    <property type="match status" value="1"/>
</dbReference>
<evidence type="ECO:0000256" key="1">
    <source>
        <dbReference type="ARBA" id="ARBA00007665"/>
    </source>
</evidence>
<dbReference type="InterPro" id="IPR036956">
    <property type="entry name" value="Impact_N_sf"/>
</dbReference>
<dbReference type="InterPro" id="IPR035647">
    <property type="entry name" value="EFG_III/V"/>
</dbReference>
<name>A0A9X2L4P9_9BACT</name>
<keyword evidence="5" id="KW-1185">Reference proteome</keyword>
<dbReference type="Pfam" id="PF01205">
    <property type="entry name" value="Impact_N"/>
    <property type="match status" value="1"/>
</dbReference>
<gene>
    <name evidence="4" type="ORF">NM125_12140</name>
</gene>